<feature type="compositionally biased region" description="Basic and acidic residues" evidence="1">
    <location>
        <begin position="322"/>
        <end position="344"/>
    </location>
</feature>
<feature type="compositionally biased region" description="Basic and acidic residues" evidence="1">
    <location>
        <begin position="691"/>
        <end position="765"/>
    </location>
</feature>
<reference evidence="2 3" key="1">
    <citation type="submission" date="2018-03" db="EMBL/GenBank/DDBJ databases">
        <authorList>
            <person name="Fogelqvist J."/>
        </authorList>
    </citation>
    <scope>NUCLEOTIDE SEQUENCE [LARGE SCALE GENOMIC DNA]</scope>
</reference>
<name>A0A3P3YF40_PLABS</name>
<feature type="region of interest" description="Disordered" evidence="1">
    <location>
        <begin position="677"/>
        <end position="802"/>
    </location>
</feature>
<feature type="compositionally biased region" description="Basic and acidic residues" evidence="1">
    <location>
        <begin position="857"/>
        <end position="866"/>
    </location>
</feature>
<accession>A0A3P3YF40</accession>
<feature type="compositionally biased region" description="Basic and acidic residues" evidence="1">
    <location>
        <begin position="616"/>
        <end position="633"/>
    </location>
</feature>
<evidence type="ECO:0000313" key="2">
    <source>
        <dbReference type="EMBL" id="SPQ98764.1"/>
    </source>
</evidence>
<geneLocation type="mitochondrion" evidence="2"/>
<dbReference type="AlphaFoldDB" id="A0A3P3YF40"/>
<evidence type="ECO:0000256" key="1">
    <source>
        <dbReference type="SAM" id="MobiDB-lite"/>
    </source>
</evidence>
<feature type="compositionally biased region" description="Acidic residues" evidence="1">
    <location>
        <begin position="1043"/>
        <end position="1055"/>
    </location>
</feature>
<feature type="region of interest" description="Disordered" evidence="1">
    <location>
        <begin position="920"/>
        <end position="979"/>
    </location>
</feature>
<feature type="region of interest" description="Disordered" evidence="1">
    <location>
        <begin position="1038"/>
        <end position="1059"/>
    </location>
</feature>
<feature type="region of interest" description="Disordered" evidence="1">
    <location>
        <begin position="847"/>
        <end position="866"/>
    </location>
</feature>
<feature type="compositionally biased region" description="Low complexity" evidence="1">
    <location>
        <begin position="384"/>
        <end position="400"/>
    </location>
</feature>
<protein>
    <submittedName>
        <fullName evidence="2">Uncharacterized protein</fullName>
    </submittedName>
</protein>
<feature type="compositionally biased region" description="Basic and acidic residues" evidence="1">
    <location>
        <begin position="415"/>
        <end position="431"/>
    </location>
</feature>
<sequence>MSRQVASKVGESAPTNWRGQRLRQQQERARAEHEQEIAAHRQRREREAEEERRQLIEHYKNYGMSSAAPDVLHDVSEAVGQEDLDQLLERNQSLLHKRPGVSPPPMPIHAAMRPAPSTPTPGAAPGPSSVFGTGPSVALPPVPRYESARDQRIRQRQEDFLSRVQRDKALQRAAYIQKLERERMERDRRRDVVPDPADADEYWPAASDLHPATETLPTISPDFSTDHQDAMRSPRIRQPAPATSLSPSPEPPGDRVPHDPVAFRQQPSMSPTRRAERKHEYARVLDEQMQRRGQSRSPRRTAPAPLAESSFPIGSQPNPTFDAERQREYARALEEQMRQRDRSGSPRRAAAPTSPLLGGSETRSTKDAERQRAYARALEEQIRQRGQSRSPRRAAAAQIAESPLLGGSQRNAITDTERKREYARALEEQIQRRHGAGAGRPQPDLDAENRSPLAGIGERTASGDAKRKRRYTLDLQRQIERQGDGGGGGARKRPVSPAAGADGSPGTIAVLGQGERTASDDLARKREYARALQEQIKDQQNRKGRRGQHRDDDDDDDGRMTRPDPLHGRGERSSSGQVARRRQYAADLAQQVLTRHQQQQPVSDARSVSPAPPEAMTEKKASVNERRAKESEYRSQLLQQMEEKARQRQRQKELELEEEANWVIRLNRETEELRLQKQAEDDARAAALAARHKENEERERQRQLLKQQQEDARKQEEDLAERRQSSPERRRSSMLEGPRSLERKPSVEPEPERRPTFGESRRSVDVVDGSPATRRGSINCQSGEGERNVRQEADGGRGDDERRLLEEMRSMADTLLSRQDAIDEHLKQGLNLIQQEHEKVKELVSLSKPAPSVAPGDDPKPDIVPDRIDHHLDAITRALPPQPEQVPVKTGGPIGMPSWLHSGGAVRVDQSLASTSQFVYPTRASPPPLARPLSAESQRSSSAPDCDLPTTDPEYDDDDEEAYSSVASSGLGESDENVDVQARTCASPAQGTGMDVRQPVERFLVKNDRRLRTLKAVGAVDDDPLRRIRSYLDAIAVDSNADGSDDDDDDDDYLDEQSIAGRSRYLRPIARRRHKRTH</sequence>
<gene>
    <name evidence="2" type="ORF">PLBR_LOCUS5979</name>
</gene>
<organism evidence="2 3">
    <name type="scientific">Plasmodiophora brassicae</name>
    <name type="common">Clubroot disease agent</name>
    <dbReference type="NCBI Taxonomy" id="37360"/>
    <lineage>
        <taxon>Eukaryota</taxon>
        <taxon>Sar</taxon>
        <taxon>Rhizaria</taxon>
        <taxon>Endomyxa</taxon>
        <taxon>Phytomyxea</taxon>
        <taxon>Plasmodiophorida</taxon>
        <taxon>Plasmodiophoridae</taxon>
        <taxon>Plasmodiophora</taxon>
    </lineage>
</organism>
<feature type="region of interest" description="Disordered" evidence="1">
    <location>
        <begin position="96"/>
        <end position="154"/>
    </location>
</feature>
<feature type="compositionally biased region" description="Polar residues" evidence="1">
    <location>
        <begin position="591"/>
        <end position="602"/>
    </location>
</feature>
<evidence type="ECO:0000313" key="3">
    <source>
        <dbReference type="Proteomes" id="UP000290189"/>
    </source>
</evidence>
<feature type="compositionally biased region" description="Basic and acidic residues" evidence="1">
    <location>
        <begin position="517"/>
        <end position="541"/>
    </location>
</feature>
<feature type="compositionally biased region" description="Basic and acidic residues" evidence="1">
    <location>
        <begin position="363"/>
        <end position="383"/>
    </location>
</feature>
<feature type="compositionally biased region" description="Basic and acidic residues" evidence="1">
    <location>
        <begin position="641"/>
        <end position="654"/>
    </location>
</feature>
<feature type="compositionally biased region" description="Acidic residues" evidence="1">
    <location>
        <begin position="953"/>
        <end position="962"/>
    </location>
</feature>
<dbReference type="EMBL" id="OVEO01000010">
    <property type="protein sequence ID" value="SPQ98764.1"/>
    <property type="molecule type" value="Genomic_DNA"/>
</dbReference>
<feature type="compositionally biased region" description="Basic and acidic residues" evidence="1">
    <location>
        <begin position="273"/>
        <end position="290"/>
    </location>
</feature>
<keyword evidence="2" id="KW-0496">Mitochondrion</keyword>
<feature type="compositionally biased region" description="Basic and acidic residues" evidence="1">
    <location>
        <begin position="784"/>
        <end position="802"/>
    </location>
</feature>
<feature type="compositionally biased region" description="Basic and acidic residues" evidence="1">
    <location>
        <begin position="24"/>
        <end position="52"/>
    </location>
</feature>
<proteinExistence type="predicted"/>
<feature type="region of interest" description="Disordered" evidence="1">
    <location>
        <begin position="180"/>
        <end position="661"/>
    </location>
</feature>
<feature type="compositionally biased region" description="Basic and acidic residues" evidence="1">
    <location>
        <begin position="558"/>
        <end position="572"/>
    </location>
</feature>
<feature type="compositionally biased region" description="Basic and acidic residues" evidence="1">
    <location>
        <begin position="180"/>
        <end position="193"/>
    </location>
</feature>
<feature type="region of interest" description="Disordered" evidence="1">
    <location>
        <begin position="1"/>
        <end position="52"/>
    </location>
</feature>
<dbReference type="Proteomes" id="UP000290189">
    <property type="component" value="Unassembled WGS sequence"/>
</dbReference>